<protein>
    <submittedName>
        <fullName evidence="1">Uncharacterized protein</fullName>
    </submittedName>
</protein>
<evidence type="ECO:0000313" key="2">
    <source>
        <dbReference type="Proteomes" id="UP001162480"/>
    </source>
</evidence>
<sequence>MESLAIRCFSLTDFAIVKGQHGLHINVHETRCNAFVTINYLGDGGKDSMPNETVYRFTTIIIKDDILYVTTAAKVRFSGCFEGLPY</sequence>
<dbReference type="AlphaFoldDB" id="A0AA36B313"/>
<organism evidence="1 2">
    <name type="scientific">Octopus vulgaris</name>
    <name type="common">Common octopus</name>
    <dbReference type="NCBI Taxonomy" id="6645"/>
    <lineage>
        <taxon>Eukaryota</taxon>
        <taxon>Metazoa</taxon>
        <taxon>Spiralia</taxon>
        <taxon>Lophotrochozoa</taxon>
        <taxon>Mollusca</taxon>
        <taxon>Cephalopoda</taxon>
        <taxon>Coleoidea</taxon>
        <taxon>Octopodiformes</taxon>
        <taxon>Octopoda</taxon>
        <taxon>Incirrata</taxon>
        <taxon>Octopodidae</taxon>
        <taxon>Octopus</taxon>
    </lineage>
</organism>
<dbReference type="Proteomes" id="UP001162480">
    <property type="component" value="Chromosome 8"/>
</dbReference>
<gene>
    <name evidence="1" type="ORF">OCTVUL_1B030033</name>
</gene>
<keyword evidence="2" id="KW-1185">Reference proteome</keyword>
<dbReference type="EMBL" id="OX597821">
    <property type="protein sequence ID" value="CAI9727015.1"/>
    <property type="molecule type" value="Genomic_DNA"/>
</dbReference>
<accession>A0AA36B313</accession>
<proteinExistence type="predicted"/>
<reference evidence="1" key="1">
    <citation type="submission" date="2023-08" db="EMBL/GenBank/DDBJ databases">
        <authorList>
            <person name="Alioto T."/>
            <person name="Alioto T."/>
            <person name="Gomez Garrido J."/>
        </authorList>
    </citation>
    <scope>NUCLEOTIDE SEQUENCE</scope>
</reference>
<evidence type="ECO:0000313" key="1">
    <source>
        <dbReference type="EMBL" id="CAI9727015.1"/>
    </source>
</evidence>
<name>A0AA36B313_OCTVU</name>